<evidence type="ECO:0000313" key="6">
    <source>
        <dbReference type="EMBL" id="SFM89009.1"/>
    </source>
</evidence>
<reference evidence="6 7" key="1">
    <citation type="submission" date="2016-10" db="EMBL/GenBank/DDBJ databases">
        <authorList>
            <person name="de Groot N.N."/>
        </authorList>
    </citation>
    <scope>NUCLEOTIDE SEQUENCE [LARGE SCALE GENOMIC DNA]</scope>
    <source>
        <strain evidence="6 7">CGMCC 4.1877</strain>
    </source>
</reference>
<dbReference type="STRING" id="260086.SAMN05216207_1004130"/>
<evidence type="ECO:0000256" key="4">
    <source>
        <dbReference type="ARBA" id="ARBA00023136"/>
    </source>
</evidence>
<protein>
    <recommendedName>
        <fullName evidence="5">DUF1232 domain-containing protein</fullName>
    </recommendedName>
</protein>
<keyword evidence="2" id="KW-0812">Transmembrane</keyword>
<dbReference type="Proteomes" id="UP000199614">
    <property type="component" value="Unassembled WGS sequence"/>
</dbReference>
<dbReference type="AlphaFoldDB" id="A0A1I4UJ39"/>
<name>A0A1I4UJ39_PSUAM</name>
<dbReference type="EMBL" id="FOUY01000004">
    <property type="protein sequence ID" value="SFM89009.1"/>
    <property type="molecule type" value="Genomic_DNA"/>
</dbReference>
<keyword evidence="7" id="KW-1185">Reference proteome</keyword>
<organism evidence="6 7">
    <name type="scientific">Pseudonocardia ammonioxydans</name>
    <dbReference type="NCBI Taxonomy" id="260086"/>
    <lineage>
        <taxon>Bacteria</taxon>
        <taxon>Bacillati</taxon>
        <taxon>Actinomycetota</taxon>
        <taxon>Actinomycetes</taxon>
        <taxon>Pseudonocardiales</taxon>
        <taxon>Pseudonocardiaceae</taxon>
        <taxon>Pseudonocardia</taxon>
    </lineage>
</organism>
<evidence type="ECO:0000256" key="2">
    <source>
        <dbReference type="ARBA" id="ARBA00022692"/>
    </source>
</evidence>
<feature type="domain" description="DUF1232" evidence="5">
    <location>
        <begin position="71"/>
        <end position="106"/>
    </location>
</feature>
<evidence type="ECO:0000256" key="3">
    <source>
        <dbReference type="ARBA" id="ARBA00022989"/>
    </source>
</evidence>
<evidence type="ECO:0000256" key="1">
    <source>
        <dbReference type="ARBA" id="ARBA00004127"/>
    </source>
</evidence>
<sequence length="147" mass="15883">MGVVRDMSAASASSAGRRAGRTAAFATLFRALTRRGGPGEPGPVERVKALPSMVRDAWRGSYPHLGKGRMATFLLALAYLVSPVDVVPEMFLAVLGLTDDAVVAMWLGGSLLVEADRYLGWRRQHPVTIDPVPTPQVRTSNWPGRSR</sequence>
<accession>A0A1I4UJ39</accession>
<comment type="subcellular location">
    <subcellularLocation>
        <location evidence="1">Endomembrane system</location>
        <topology evidence="1">Multi-pass membrane protein</topology>
    </subcellularLocation>
</comment>
<gene>
    <name evidence="6" type="ORF">SAMN05216207_1004130</name>
</gene>
<evidence type="ECO:0000313" key="7">
    <source>
        <dbReference type="Proteomes" id="UP000199614"/>
    </source>
</evidence>
<evidence type="ECO:0000259" key="5">
    <source>
        <dbReference type="Pfam" id="PF06803"/>
    </source>
</evidence>
<dbReference type="InterPro" id="IPR010652">
    <property type="entry name" value="DUF1232"/>
</dbReference>
<proteinExistence type="predicted"/>
<dbReference type="Pfam" id="PF06803">
    <property type="entry name" value="DUF1232"/>
    <property type="match status" value="1"/>
</dbReference>
<keyword evidence="3" id="KW-1133">Transmembrane helix</keyword>
<dbReference type="GO" id="GO:0012505">
    <property type="term" value="C:endomembrane system"/>
    <property type="evidence" value="ECO:0007669"/>
    <property type="project" value="UniProtKB-SubCell"/>
</dbReference>
<keyword evidence="4" id="KW-0472">Membrane</keyword>